<dbReference type="Proteomes" id="UP000031838">
    <property type="component" value="Chromosome 2"/>
</dbReference>
<dbReference type="KEGG" id="bgp:BGL_2c27590"/>
<dbReference type="GO" id="GO:0016020">
    <property type="term" value="C:membrane"/>
    <property type="evidence" value="ECO:0007669"/>
    <property type="project" value="UniProtKB-SubCell"/>
</dbReference>
<dbReference type="EMBL" id="CP002581">
    <property type="protein sequence ID" value="AJK50813.1"/>
    <property type="molecule type" value="Genomic_DNA"/>
</dbReference>
<feature type="transmembrane region" description="Helical" evidence="6">
    <location>
        <begin position="83"/>
        <end position="99"/>
    </location>
</feature>
<gene>
    <name evidence="8" type="ORF">BGL_2c27590</name>
</gene>
<proteinExistence type="inferred from homology"/>
<feature type="transmembrane region" description="Helical" evidence="6">
    <location>
        <begin position="283"/>
        <end position="302"/>
    </location>
</feature>
<feature type="domain" description="EamA" evidence="7">
    <location>
        <begin position="166"/>
        <end position="300"/>
    </location>
</feature>
<dbReference type="SUPFAM" id="SSF103481">
    <property type="entry name" value="Multidrug resistance efflux transporter EmrE"/>
    <property type="match status" value="2"/>
</dbReference>
<evidence type="ECO:0000256" key="2">
    <source>
        <dbReference type="ARBA" id="ARBA00007362"/>
    </source>
</evidence>
<dbReference type="PANTHER" id="PTHR32322">
    <property type="entry name" value="INNER MEMBRANE TRANSPORTER"/>
    <property type="match status" value="1"/>
</dbReference>
<evidence type="ECO:0000256" key="3">
    <source>
        <dbReference type="ARBA" id="ARBA00022692"/>
    </source>
</evidence>
<feature type="transmembrane region" description="Helical" evidence="6">
    <location>
        <begin position="258"/>
        <end position="277"/>
    </location>
</feature>
<evidence type="ECO:0000256" key="1">
    <source>
        <dbReference type="ARBA" id="ARBA00004141"/>
    </source>
</evidence>
<sequence>MSDQRMTSAAFTPAPIHWLLPCAGLVLATLAWAGNAVVGRGLRDAYDPLQLTFFRWSVATLGFYLAGHRLIRLEWPRVRPNLGRLWVGGACGMAGYHLLQYYALAMLPASEVSVIIGMTPLTVTVMEAWRRRAWPAPAIMLGIALGLAGVALVCRVAAAGAASWAGLGCAALAMLCWSWYSMRVTRCEGMATVTTLFVMSLVSTLMLLPGFAYDVAAHGMRVPDLRLGLQLLYLGIPASVAAYLLYDHGIERMGRVVGAQFNCLIPAFASALAALCLGEPLTGRQLAGLAAVVVGLNVVLLGKAREARRAGG</sequence>
<evidence type="ECO:0000256" key="4">
    <source>
        <dbReference type="ARBA" id="ARBA00022989"/>
    </source>
</evidence>
<evidence type="ECO:0000256" key="5">
    <source>
        <dbReference type="ARBA" id="ARBA00023136"/>
    </source>
</evidence>
<keyword evidence="4 6" id="KW-1133">Transmembrane helix</keyword>
<dbReference type="Pfam" id="PF00892">
    <property type="entry name" value="EamA"/>
    <property type="match status" value="2"/>
</dbReference>
<dbReference type="KEGG" id="bpla:bpln_2g27630"/>
<comment type="similarity">
    <text evidence="2">Belongs to the EamA transporter family.</text>
</comment>
<dbReference type="HOGENOM" id="CLU_033863_4_4_4"/>
<dbReference type="InterPro" id="IPR037185">
    <property type="entry name" value="EmrE-like"/>
</dbReference>
<feature type="transmembrane region" description="Helical" evidence="6">
    <location>
        <begin position="164"/>
        <end position="180"/>
    </location>
</feature>
<reference evidence="8 9" key="2">
    <citation type="journal article" date="2016" name="Appl. Microbiol. Biotechnol.">
        <title>Mutations improving production and secretion of extracellular lipase by Burkholderia glumae PG1.</title>
        <authorList>
            <person name="Knapp A."/>
            <person name="Voget S."/>
            <person name="Gao R."/>
            <person name="Zaburannyi N."/>
            <person name="Krysciak D."/>
            <person name="Breuer M."/>
            <person name="Hauer B."/>
            <person name="Streit W.R."/>
            <person name="Muller R."/>
            <person name="Daniel R."/>
            <person name="Jaeger K.E."/>
        </authorList>
    </citation>
    <scope>NUCLEOTIDE SEQUENCE [LARGE SCALE GENOMIC DNA]</scope>
    <source>
        <strain evidence="8 9">PG1</strain>
    </source>
</reference>
<feature type="transmembrane region" description="Helical" evidence="6">
    <location>
        <begin position="225"/>
        <end position="246"/>
    </location>
</feature>
<feature type="transmembrane region" description="Helical" evidence="6">
    <location>
        <begin position="105"/>
        <end position="126"/>
    </location>
</feature>
<feature type="transmembrane region" description="Helical" evidence="6">
    <location>
        <begin position="53"/>
        <end position="71"/>
    </location>
</feature>
<keyword evidence="5 6" id="KW-0472">Membrane</keyword>
<name>A0A0B6S565_BURPL</name>
<dbReference type="InterPro" id="IPR000620">
    <property type="entry name" value="EamA_dom"/>
</dbReference>
<dbReference type="AlphaFoldDB" id="A0A0B6S565"/>
<reference evidence="9" key="1">
    <citation type="submission" date="2011-03" db="EMBL/GenBank/DDBJ databases">
        <authorList>
            <person name="Voget S."/>
            <person name="Streit W.R."/>
            <person name="Jaeger K.E."/>
            <person name="Daniel R."/>
        </authorList>
    </citation>
    <scope>NUCLEOTIDE SEQUENCE [LARGE SCALE GENOMIC DNA]</scope>
    <source>
        <strain evidence="9">PG1</strain>
    </source>
</reference>
<feature type="domain" description="EamA" evidence="7">
    <location>
        <begin position="24"/>
        <end position="153"/>
    </location>
</feature>
<evidence type="ECO:0000313" key="9">
    <source>
        <dbReference type="Proteomes" id="UP000031838"/>
    </source>
</evidence>
<keyword evidence="3 6" id="KW-0812">Transmembrane</keyword>
<accession>A0A0B6S565</accession>
<organism evidence="8 9">
    <name type="scientific">Burkholderia plantarii</name>
    <dbReference type="NCBI Taxonomy" id="41899"/>
    <lineage>
        <taxon>Bacteria</taxon>
        <taxon>Pseudomonadati</taxon>
        <taxon>Pseudomonadota</taxon>
        <taxon>Betaproteobacteria</taxon>
        <taxon>Burkholderiales</taxon>
        <taxon>Burkholderiaceae</taxon>
        <taxon>Burkholderia</taxon>
    </lineage>
</organism>
<evidence type="ECO:0000256" key="6">
    <source>
        <dbReference type="SAM" id="Phobius"/>
    </source>
</evidence>
<evidence type="ECO:0000313" key="8">
    <source>
        <dbReference type="EMBL" id="AJK50813.1"/>
    </source>
</evidence>
<dbReference type="PANTHER" id="PTHR32322:SF2">
    <property type="entry name" value="EAMA DOMAIN-CONTAINING PROTEIN"/>
    <property type="match status" value="1"/>
</dbReference>
<protein>
    <submittedName>
        <fullName evidence="8">Putative drug/metabolite transporter (DMT) superfamily permease</fullName>
    </submittedName>
</protein>
<feature type="transmembrane region" description="Helical" evidence="6">
    <location>
        <begin position="192"/>
        <end position="213"/>
    </location>
</feature>
<feature type="transmembrane region" description="Helical" evidence="6">
    <location>
        <begin position="138"/>
        <end position="158"/>
    </location>
</feature>
<evidence type="ECO:0000259" key="7">
    <source>
        <dbReference type="Pfam" id="PF00892"/>
    </source>
</evidence>
<comment type="subcellular location">
    <subcellularLocation>
        <location evidence="1">Membrane</location>
        <topology evidence="1">Multi-pass membrane protein</topology>
    </subcellularLocation>
</comment>
<keyword evidence="9" id="KW-1185">Reference proteome</keyword>
<dbReference type="InterPro" id="IPR050638">
    <property type="entry name" value="AA-Vitamin_Transporters"/>
</dbReference>